<evidence type="ECO:0000313" key="2">
    <source>
        <dbReference type="EMBL" id="PIV10489.1"/>
    </source>
</evidence>
<proteinExistence type="predicted"/>
<evidence type="ECO:0000313" key="3">
    <source>
        <dbReference type="Proteomes" id="UP000229894"/>
    </source>
</evidence>
<gene>
    <name evidence="2" type="ORF">COS49_00185</name>
</gene>
<protein>
    <recommendedName>
        <fullName evidence="1">DUF6922 domain-containing protein</fullName>
    </recommendedName>
</protein>
<dbReference type="Proteomes" id="UP000229894">
    <property type="component" value="Unassembled WGS sequence"/>
</dbReference>
<name>A0A2M7BVB7_9BACT</name>
<reference evidence="3" key="1">
    <citation type="submission" date="2017-09" db="EMBL/GenBank/DDBJ databases">
        <title>Depth-based differentiation of microbial function through sediment-hosted aquifers and enrichment of novel symbionts in the deep terrestrial subsurface.</title>
        <authorList>
            <person name="Probst A.J."/>
            <person name="Ladd B."/>
            <person name="Jarett J.K."/>
            <person name="Geller-Mcgrath D.E."/>
            <person name="Sieber C.M.K."/>
            <person name="Emerson J.B."/>
            <person name="Anantharaman K."/>
            <person name="Thomas B.C."/>
            <person name="Malmstrom R."/>
            <person name="Stieglmeier M."/>
            <person name="Klingl A."/>
            <person name="Woyke T."/>
            <person name="Ryan C.M."/>
            <person name="Banfield J.F."/>
        </authorList>
    </citation>
    <scope>NUCLEOTIDE SEQUENCE [LARGE SCALE GENOMIC DNA]</scope>
</reference>
<feature type="domain" description="DUF6922" evidence="1">
    <location>
        <begin position="14"/>
        <end position="63"/>
    </location>
</feature>
<sequence length="106" mass="12506">MSKKSNNKIPKSFRYLLWSYNFSKIDPEEDAERIIINTINYGNWEHWQWLVGYYGERGLKEIIENTPASEFRKRALKLISLLLDIKSIKYASRGAKIRAEKNILLA</sequence>
<organism evidence="2 3">
    <name type="scientific">Candidatus Portnoybacteria bacterium CG03_land_8_20_14_0_80_41_10</name>
    <dbReference type="NCBI Taxonomy" id="1974808"/>
    <lineage>
        <taxon>Bacteria</taxon>
        <taxon>Candidatus Portnoyibacteriota</taxon>
    </lineage>
</organism>
<accession>A0A2M7BVB7</accession>
<dbReference type="EMBL" id="PEUX01000003">
    <property type="protein sequence ID" value="PIV10489.1"/>
    <property type="molecule type" value="Genomic_DNA"/>
</dbReference>
<evidence type="ECO:0000259" key="1">
    <source>
        <dbReference type="Pfam" id="PF21956"/>
    </source>
</evidence>
<dbReference type="Pfam" id="PF21956">
    <property type="entry name" value="DUF6922"/>
    <property type="match status" value="1"/>
</dbReference>
<dbReference type="AlphaFoldDB" id="A0A2M7BVB7"/>
<dbReference type="InterPro" id="IPR053830">
    <property type="entry name" value="DUF6922"/>
</dbReference>
<comment type="caution">
    <text evidence="2">The sequence shown here is derived from an EMBL/GenBank/DDBJ whole genome shotgun (WGS) entry which is preliminary data.</text>
</comment>